<reference evidence="1" key="1">
    <citation type="submission" date="2014-09" db="EMBL/GenBank/DDBJ databases">
        <authorList>
            <person name="Magalhaes I.L.F."/>
            <person name="Oliveira U."/>
            <person name="Santos F.R."/>
            <person name="Vidigal T.H.D.A."/>
            <person name="Brescovit A.D."/>
            <person name="Santos A.J."/>
        </authorList>
    </citation>
    <scope>NUCLEOTIDE SEQUENCE</scope>
    <source>
        <tissue evidence="1">Shoot tissue taken approximately 20 cm above the soil surface</tissue>
    </source>
</reference>
<name>A0A0A8ZYL1_ARUDO</name>
<accession>A0A0A8ZYL1</accession>
<dbReference type="AlphaFoldDB" id="A0A0A8ZYL1"/>
<protein>
    <submittedName>
        <fullName evidence="1">Uncharacterized protein</fullName>
    </submittedName>
</protein>
<evidence type="ECO:0000313" key="1">
    <source>
        <dbReference type="EMBL" id="JAD42813.1"/>
    </source>
</evidence>
<proteinExistence type="predicted"/>
<sequence>MNLVHKTSSTLSKVPGENDWVLLFWSLASSELNSVGHGMVHIMVKGWGELWGPEGI</sequence>
<organism evidence="1">
    <name type="scientific">Arundo donax</name>
    <name type="common">Giant reed</name>
    <name type="synonym">Donax arundinaceus</name>
    <dbReference type="NCBI Taxonomy" id="35708"/>
    <lineage>
        <taxon>Eukaryota</taxon>
        <taxon>Viridiplantae</taxon>
        <taxon>Streptophyta</taxon>
        <taxon>Embryophyta</taxon>
        <taxon>Tracheophyta</taxon>
        <taxon>Spermatophyta</taxon>
        <taxon>Magnoliopsida</taxon>
        <taxon>Liliopsida</taxon>
        <taxon>Poales</taxon>
        <taxon>Poaceae</taxon>
        <taxon>PACMAD clade</taxon>
        <taxon>Arundinoideae</taxon>
        <taxon>Arundineae</taxon>
        <taxon>Arundo</taxon>
    </lineage>
</organism>
<reference evidence="1" key="2">
    <citation type="journal article" date="2015" name="Data Brief">
        <title>Shoot transcriptome of the giant reed, Arundo donax.</title>
        <authorList>
            <person name="Barrero R.A."/>
            <person name="Guerrero F.D."/>
            <person name="Moolhuijzen P."/>
            <person name="Goolsby J.A."/>
            <person name="Tidwell J."/>
            <person name="Bellgard S.E."/>
            <person name="Bellgard M.I."/>
        </authorList>
    </citation>
    <scope>NUCLEOTIDE SEQUENCE</scope>
    <source>
        <tissue evidence="1">Shoot tissue taken approximately 20 cm above the soil surface</tissue>
    </source>
</reference>
<dbReference type="EMBL" id="GBRH01255082">
    <property type="protein sequence ID" value="JAD42813.1"/>
    <property type="molecule type" value="Transcribed_RNA"/>
</dbReference>